<dbReference type="SUPFAM" id="SSF53335">
    <property type="entry name" value="S-adenosyl-L-methionine-dependent methyltransferases"/>
    <property type="match status" value="1"/>
</dbReference>
<dbReference type="EMBL" id="CP002629">
    <property type="protein sequence ID" value="AEB09724.1"/>
    <property type="molecule type" value="Genomic_DNA"/>
</dbReference>
<dbReference type="InterPro" id="IPR013216">
    <property type="entry name" value="Methyltransf_11"/>
</dbReference>
<reference evidence="3" key="2">
    <citation type="submission" date="2011-03" db="EMBL/GenBank/DDBJ databases">
        <title>The complete genome of Desulfobacca acetoxidans DSM 11109.</title>
        <authorList>
            <consortium name="US DOE Joint Genome Institute (JGI-PGF)"/>
            <person name="Lucas S."/>
            <person name="Copeland A."/>
            <person name="Lapidus A."/>
            <person name="Bruce D."/>
            <person name="Goodwin L."/>
            <person name="Pitluck S."/>
            <person name="Peters L."/>
            <person name="Kyrpides N."/>
            <person name="Mavromatis K."/>
            <person name="Ivanova N."/>
            <person name="Ovchinnikova G."/>
            <person name="Teshima H."/>
            <person name="Detter J.C."/>
            <person name="Han C."/>
            <person name="Land M."/>
            <person name="Hauser L."/>
            <person name="Markowitz V."/>
            <person name="Cheng J.-F."/>
            <person name="Hugenholtz P."/>
            <person name="Woyke T."/>
            <person name="Wu D."/>
            <person name="Spring S."/>
            <person name="Schueler E."/>
            <person name="Brambilla E."/>
            <person name="Klenk H.-P."/>
            <person name="Eisen J.A."/>
        </authorList>
    </citation>
    <scope>NUCLEOTIDE SEQUENCE [LARGE SCALE GENOMIC DNA]</scope>
    <source>
        <strain evidence="3">ATCC 700848 / DSM 11109 / ASRB2</strain>
    </source>
</reference>
<dbReference type="KEGG" id="dao:Desac_1886"/>
<evidence type="ECO:0000313" key="2">
    <source>
        <dbReference type="EMBL" id="AEB09724.1"/>
    </source>
</evidence>
<dbReference type="eggNOG" id="COG2226">
    <property type="taxonomic scope" value="Bacteria"/>
</dbReference>
<reference evidence="2 3" key="1">
    <citation type="journal article" date="2011" name="Stand. Genomic Sci.">
        <title>Complete genome sequence of the acetate-degrading sulfate reducer Desulfobacca acetoxidans type strain (ASRB2).</title>
        <authorList>
            <person name="Goker M."/>
            <person name="Teshima H."/>
            <person name="Lapidus A."/>
            <person name="Nolan M."/>
            <person name="Lucas S."/>
            <person name="Hammon N."/>
            <person name="Deshpande S."/>
            <person name="Cheng J.F."/>
            <person name="Tapia R."/>
            <person name="Han C."/>
            <person name="Goodwin L."/>
            <person name="Pitluck S."/>
            <person name="Huntemann M."/>
            <person name="Liolios K."/>
            <person name="Ivanova N."/>
            <person name="Pagani I."/>
            <person name="Mavromatis K."/>
            <person name="Ovchinikova G."/>
            <person name="Pati A."/>
            <person name="Chen A."/>
            <person name="Palaniappan K."/>
            <person name="Land M."/>
            <person name="Hauser L."/>
            <person name="Brambilla E.M."/>
            <person name="Rohde M."/>
            <person name="Spring S."/>
            <person name="Detter J.C."/>
            <person name="Woyke T."/>
            <person name="Bristow J."/>
            <person name="Eisen J.A."/>
            <person name="Markowitz V."/>
            <person name="Hugenholtz P."/>
            <person name="Kyrpides N.C."/>
            <person name="Klenk H.P."/>
        </authorList>
    </citation>
    <scope>NUCLEOTIDE SEQUENCE [LARGE SCALE GENOMIC DNA]</scope>
    <source>
        <strain evidence="3">ATCC 700848 / DSM 11109 / ASRB2</strain>
    </source>
</reference>
<dbReference type="InterPro" id="IPR020027">
    <property type="entry name" value="Pseudamin_synth-assoc_MeTrfase"/>
</dbReference>
<organism evidence="2 3">
    <name type="scientific">Desulfobacca acetoxidans (strain ATCC 700848 / DSM 11109 / ASRB2)</name>
    <dbReference type="NCBI Taxonomy" id="880072"/>
    <lineage>
        <taxon>Bacteria</taxon>
        <taxon>Pseudomonadati</taxon>
        <taxon>Thermodesulfobacteriota</taxon>
        <taxon>Desulfobaccia</taxon>
        <taxon>Desulfobaccales</taxon>
        <taxon>Desulfobaccaceae</taxon>
        <taxon>Desulfobacca</taxon>
    </lineage>
</organism>
<accession>F2NJR9</accession>
<keyword evidence="2" id="KW-0489">Methyltransferase</keyword>
<dbReference type="InterPro" id="IPR029063">
    <property type="entry name" value="SAM-dependent_MTases_sf"/>
</dbReference>
<evidence type="ECO:0000313" key="3">
    <source>
        <dbReference type="Proteomes" id="UP000000483"/>
    </source>
</evidence>
<sequence length="211" mass="24992">MPETPQLKMWQGDFGEQYAERNEFADWKLDIGKRVFRRILKDLEFGSVLEVGSNIGMNLWFMNELFKGRIKLGAVEPNRKAFERLTTQTYMQISEAYNCSVFDMPLPDASIDLVFTSGVLIHIGPDDLERAVDEIFRVARRYILCIEYFSHSPVEVTYRGHQGLLFKRDFGAFYLDRFPNLKWLDYGFLWQREFPIFDNLNWWLFQKKPGC</sequence>
<dbReference type="Proteomes" id="UP000000483">
    <property type="component" value="Chromosome"/>
</dbReference>
<keyword evidence="3" id="KW-1185">Reference proteome</keyword>
<dbReference type="RefSeq" id="WP_013706833.1">
    <property type="nucleotide sequence ID" value="NC_015388.1"/>
</dbReference>
<dbReference type="Gene3D" id="3.40.50.150">
    <property type="entry name" value="Vaccinia Virus protein VP39"/>
    <property type="match status" value="1"/>
</dbReference>
<dbReference type="GO" id="GO:0032259">
    <property type="term" value="P:methylation"/>
    <property type="evidence" value="ECO:0007669"/>
    <property type="project" value="UniProtKB-KW"/>
</dbReference>
<dbReference type="Pfam" id="PF08241">
    <property type="entry name" value="Methyltransf_11"/>
    <property type="match status" value="1"/>
</dbReference>
<dbReference type="NCBIfam" id="TIGR03587">
    <property type="entry name" value="Pse_Me-ase"/>
    <property type="match status" value="1"/>
</dbReference>
<proteinExistence type="predicted"/>
<keyword evidence="2" id="KW-0808">Transferase</keyword>
<evidence type="ECO:0000259" key="1">
    <source>
        <dbReference type="Pfam" id="PF08241"/>
    </source>
</evidence>
<dbReference type="GO" id="GO:0008757">
    <property type="term" value="F:S-adenosylmethionine-dependent methyltransferase activity"/>
    <property type="evidence" value="ECO:0007669"/>
    <property type="project" value="InterPro"/>
</dbReference>
<protein>
    <submittedName>
        <fullName evidence="2">Pseudaminic acid biosynthesis-associated methylase</fullName>
    </submittedName>
</protein>
<dbReference type="HOGENOM" id="CLU_113234_0_0_7"/>
<name>F2NJR9_DESAR</name>
<feature type="domain" description="Methyltransferase type 11" evidence="1">
    <location>
        <begin position="49"/>
        <end position="140"/>
    </location>
</feature>
<dbReference type="AlphaFoldDB" id="F2NJR9"/>
<dbReference type="STRING" id="880072.Desac_1886"/>
<gene>
    <name evidence="2" type="ordered locus">Desac_1886</name>
</gene>